<evidence type="ECO:0000313" key="2">
    <source>
        <dbReference type="EMBL" id="GBC97744.1"/>
    </source>
</evidence>
<accession>A0A2H5X9B4</accession>
<name>A0A2H5X9B4_9BACT</name>
<evidence type="ECO:0000313" key="3">
    <source>
        <dbReference type="Proteomes" id="UP000236173"/>
    </source>
</evidence>
<gene>
    <name evidence="2" type="ORF">HRbin17_00233</name>
</gene>
<protein>
    <submittedName>
        <fullName evidence="2">Uncharacterized protein</fullName>
    </submittedName>
</protein>
<feature type="region of interest" description="Disordered" evidence="1">
    <location>
        <begin position="22"/>
        <end position="43"/>
    </location>
</feature>
<feature type="compositionally biased region" description="Basic and acidic residues" evidence="1">
    <location>
        <begin position="23"/>
        <end position="34"/>
    </location>
</feature>
<evidence type="ECO:0000256" key="1">
    <source>
        <dbReference type="SAM" id="MobiDB-lite"/>
    </source>
</evidence>
<dbReference type="AlphaFoldDB" id="A0A2H5X9B4"/>
<dbReference type="Proteomes" id="UP000236173">
    <property type="component" value="Unassembled WGS sequence"/>
</dbReference>
<dbReference type="EMBL" id="BEHT01000002">
    <property type="protein sequence ID" value="GBC97744.1"/>
    <property type="molecule type" value="Genomic_DNA"/>
</dbReference>
<sequence length="63" mass="6991">MKPGNLPAFFRWRVRCPKALSPAEHRRAKDERSGAKALRPFGPAPLVVRERPAHCSGAVTEGR</sequence>
<comment type="caution">
    <text evidence="2">The sequence shown here is derived from an EMBL/GenBank/DDBJ whole genome shotgun (WGS) entry which is preliminary data.</text>
</comment>
<proteinExistence type="predicted"/>
<reference evidence="3" key="1">
    <citation type="submission" date="2017-09" db="EMBL/GenBank/DDBJ databases">
        <title>Metaegenomics of thermophilic ammonia-oxidizing enrichment culture.</title>
        <authorList>
            <person name="Kato S."/>
            <person name="Suzuki K."/>
        </authorList>
    </citation>
    <scope>NUCLEOTIDE SEQUENCE [LARGE SCALE GENOMIC DNA]</scope>
</reference>
<organism evidence="2 3">
    <name type="scientific">Candidatus Fervidibacter japonicus</name>
    <dbReference type="NCBI Taxonomy" id="2035412"/>
    <lineage>
        <taxon>Bacteria</taxon>
        <taxon>Candidatus Fervidibacterota</taxon>
        <taxon>Candidatus Fervidibacter</taxon>
    </lineage>
</organism>